<protein>
    <recommendedName>
        <fullName evidence="4">Lipase</fullName>
    </recommendedName>
</protein>
<evidence type="ECO:0000256" key="1">
    <source>
        <dbReference type="SAM" id="Coils"/>
    </source>
</evidence>
<keyword evidence="1" id="KW-0175">Coiled coil</keyword>
<sequence length="478" mass="53632">MSEGVLYMNTKTDIPNLSDEDYFSLSQNTYSEKKMKKAYENKTPLVNDSKKAFYVDKIKKDPDTGLDVYVFVQAKKKEGKWVKPKEPENVVVGFQGTNQEQIKADVISADGGNVVMGKDPKKKVQYIMKKDASENSKAIAKYNGSMEQAMMIKSGEYKIVTKTSQFDQGDKIVANEVKKYAGTNTVISTTGHSLGGADAEYAGVNNSVYSVAFNNPSIVKLHDDETQKKIRNGEFDLYHKAIINPDDMVGSGWFLEYDRHNGTTIYTKDPSIARQDRANRLNTSLGITGILGSLITSFYGQAFAKNPDTHSMIDANFKFDKNGNIQSVDGSNGVYNQNIESFSSYSGMNGQTIKVDAKYAKELAKRLQAAIEDLKTKKQAIERFPHDHSKMVYDVKSICGKRLGEFKDLDPSDVDKAVLFHAPYVKDGATFYDSEEHYQTEASLHYLIRDLEDISEFIVKMAEDLKDKDDELASWLRL</sequence>
<reference evidence="2 3" key="1">
    <citation type="journal article" date="2012" name="J. Biotechnol.">
        <title>Genome sequence of the plant growth promoting strain Bacillus amyloliquefaciens subsp. plantarum B9601-Y2 and expression of mersacidin and other secondary metabolites.</title>
        <authorList>
            <person name="He P."/>
            <person name="Hao K."/>
            <person name="Blom J."/>
            <person name="Ruckert C."/>
            <person name="Vater J."/>
            <person name="Mao Z."/>
            <person name="Wu Y."/>
            <person name="Hou M."/>
            <person name="He P."/>
            <person name="He Y."/>
            <person name="Borriss R."/>
        </authorList>
    </citation>
    <scope>NUCLEOTIDE SEQUENCE [LARGE SCALE GENOMIC DNA]</scope>
    <source>
        <strain evidence="2">Y2</strain>
    </source>
</reference>
<evidence type="ECO:0000313" key="3">
    <source>
        <dbReference type="Proteomes" id="UP000002878"/>
    </source>
</evidence>
<dbReference type="Gene3D" id="3.40.50.1820">
    <property type="entry name" value="alpha/beta hydrolase"/>
    <property type="match status" value="1"/>
</dbReference>
<dbReference type="KEGG" id="bqy:MUS_1266"/>
<organism evidence="2 3">
    <name type="scientific">Bacillus amyloliquefaciens (strain Y2)</name>
    <name type="common">Bacillus amyloliquefaciens subsp. plantarum (strain B9601-Y2)</name>
    <dbReference type="NCBI Taxonomy" id="1155777"/>
    <lineage>
        <taxon>Bacteria</taxon>
        <taxon>Bacillati</taxon>
        <taxon>Bacillota</taxon>
        <taxon>Bacilli</taxon>
        <taxon>Bacillales</taxon>
        <taxon>Bacillaceae</taxon>
        <taxon>Bacillus</taxon>
        <taxon>Bacillus amyloliquefaciens group</taxon>
    </lineage>
</organism>
<dbReference type="AlphaFoldDB" id="I2C3R7"/>
<feature type="coiled-coil region" evidence="1">
    <location>
        <begin position="357"/>
        <end position="384"/>
    </location>
</feature>
<name>I2C3R7_BACAY</name>
<evidence type="ECO:0000313" key="2">
    <source>
        <dbReference type="EMBL" id="AFJ61291.1"/>
    </source>
</evidence>
<dbReference type="Proteomes" id="UP000002878">
    <property type="component" value="Chromosome"/>
</dbReference>
<dbReference type="EMBL" id="CP003332">
    <property type="protein sequence ID" value="AFJ61291.1"/>
    <property type="molecule type" value="Genomic_DNA"/>
</dbReference>
<accession>I2C3R7</accession>
<dbReference type="InterPro" id="IPR029058">
    <property type="entry name" value="AB_hydrolase_fold"/>
</dbReference>
<dbReference type="SUPFAM" id="SSF53474">
    <property type="entry name" value="alpha/beta-Hydrolases"/>
    <property type="match status" value="1"/>
</dbReference>
<evidence type="ECO:0008006" key="4">
    <source>
        <dbReference type="Google" id="ProtNLM"/>
    </source>
</evidence>
<dbReference type="PATRIC" id="fig|1126211.3.peg.1196"/>
<dbReference type="HOGENOM" id="CLU_045357_0_0_9"/>
<proteinExistence type="predicted"/>
<gene>
    <name evidence="2" type="ORF">MUS_1266</name>
</gene>